<keyword evidence="7" id="KW-1185">Reference proteome</keyword>
<dbReference type="InterPro" id="IPR000719">
    <property type="entry name" value="Prot_kinase_dom"/>
</dbReference>
<feature type="transmembrane region" description="Helical" evidence="3">
    <location>
        <begin position="910"/>
        <end position="934"/>
    </location>
</feature>
<keyword evidence="3" id="KW-0472">Membrane</keyword>
<reference evidence="6" key="1">
    <citation type="journal article" date="2015" name="Genome Announc.">
        <title>Draft Genome Sequence of Tolypothrix boutellei Strain VB521301.</title>
        <authorList>
            <person name="Chandrababunaidu M.M."/>
            <person name="Singh D."/>
            <person name="Sen D."/>
            <person name="Bhan S."/>
            <person name="Das S."/>
            <person name="Gupta A."/>
            <person name="Adhikary S.P."/>
            <person name="Tripathy S."/>
        </authorList>
    </citation>
    <scope>NUCLEOTIDE SEQUENCE</scope>
    <source>
        <strain evidence="6">VB521301</strain>
    </source>
</reference>
<dbReference type="InterPro" id="IPR043128">
    <property type="entry name" value="Rev_trsase/Diguanyl_cyclase"/>
</dbReference>
<dbReference type="EMBL" id="JHEG04000001">
    <property type="protein sequence ID" value="KAF3887708.1"/>
    <property type="molecule type" value="Genomic_DNA"/>
</dbReference>
<dbReference type="Pfam" id="PF00990">
    <property type="entry name" value="GGDEF"/>
    <property type="match status" value="1"/>
</dbReference>
<dbReference type="Gene3D" id="3.40.50.300">
    <property type="entry name" value="P-loop containing nucleotide triphosphate hydrolases"/>
    <property type="match status" value="1"/>
</dbReference>
<evidence type="ECO:0000256" key="3">
    <source>
        <dbReference type="SAM" id="Phobius"/>
    </source>
</evidence>
<dbReference type="PANTHER" id="PTHR43642:SF1">
    <property type="entry name" value="HYBRID SIGNAL TRANSDUCTION HISTIDINE KINASE G"/>
    <property type="match status" value="1"/>
</dbReference>
<gene>
    <name evidence="6" type="ORF">DA73_0400021085</name>
</gene>
<dbReference type="InterPro" id="IPR041664">
    <property type="entry name" value="AAA_16"/>
</dbReference>
<comment type="caution">
    <text evidence="6">The sequence shown here is derived from an EMBL/GenBank/DDBJ whole genome shotgun (WGS) entry which is preliminary data.</text>
</comment>
<dbReference type="CDD" id="cd01949">
    <property type="entry name" value="GGDEF"/>
    <property type="match status" value="1"/>
</dbReference>
<evidence type="ECO:0000259" key="4">
    <source>
        <dbReference type="PROSITE" id="PS50011"/>
    </source>
</evidence>
<dbReference type="InterPro" id="IPR003018">
    <property type="entry name" value="GAF"/>
</dbReference>
<dbReference type="Pfam" id="PF01590">
    <property type="entry name" value="GAF"/>
    <property type="match status" value="1"/>
</dbReference>
<proteinExistence type="predicted"/>
<dbReference type="Pfam" id="PF13191">
    <property type="entry name" value="AAA_16"/>
    <property type="match status" value="1"/>
</dbReference>
<evidence type="ECO:0000313" key="7">
    <source>
        <dbReference type="Proteomes" id="UP000029738"/>
    </source>
</evidence>
<feature type="domain" description="GGDEF" evidence="5">
    <location>
        <begin position="1549"/>
        <end position="1684"/>
    </location>
</feature>
<feature type="coiled-coil region" evidence="2">
    <location>
        <begin position="1494"/>
        <end position="1521"/>
    </location>
</feature>
<dbReference type="InterPro" id="IPR029787">
    <property type="entry name" value="Nucleotide_cyclase"/>
</dbReference>
<dbReference type="SMART" id="SM00065">
    <property type="entry name" value="GAF"/>
    <property type="match status" value="1"/>
</dbReference>
<dbReference type="PROSITE" id="PS50887">
    <property type="entry name" value="GGDEF"/>
    <property type="match status" value="1"/>
</dbReference>
<dbReference type="CDD" id="cd14014">
    <property type="entry name" value="STKc_PknB_like"/>
    <property type="match status" value="1"/>
</dbReference>
<keyword evidence="3" id="KW-1133">Transmembrane helix</keyword>
<dbReference type="PROSITE" id="PS50011">
    <property type="entry name" value="PROTEIN_KINASE_DOM"/>
    <property type="match status" value="1"/>
</dbReference>
<reference evidence="6" key="2">
    <citation type="submission" date="2019-11" db="EMBL/GenBank/DDBJ databases">
        <title>Improved Assembly of Tolypothrix boutellei genome.</title>
        <authorList>
            <person name="Sarangi A.N."/>
            <person name="Mukherjee M."/>
            <person name="Ghosh S."/>
            <person name="Singh D."/>
            <person name="Das A."/>
            <person name="Kant S."/>
            <person name="Prusty A."/>
            <person name="Tripathy S."/>
        </authorList>
    </citation>
    <scope>NUCLEOTIDE SEQUENCE</scope>
    <source>
        <strain evidence="6">VB521301</strain>
    </source>
</reference>
<dbReference type="SMART" id="SM00267">
    <property type="entry name" value="GGDEF"/>
    <property type="match status" value="1"/>
</dbReference>
<evidence type="ECO:0000313" key="6">
    <source>
        <dbReference type="EMBL" id="KAF3887708.1"/>
    </source>
</evidence>
<dbReference type="GO" id="GO:0016020">
    <property type="term" value="C:membrane"/>
    <property type="evidence" value="ECO:0007669"/>
    <property type="project" value="UniProtKB-SubCell"/>
</dbReference>
<dbReference type="InterPro" id="IPR029016">
    <property type="entry name" value="GAF-like_dom_sf"/>
</dbReference>
<dbReference type="GO" id="GO:0005524">
    <property type="term" value="F:ATP binding"/>
    <property type="evidence" value="ECO:0007669"/>
    <property type="project" value="InterPro"/>
</dbReference>
<evidence type="ECO:0000256" key="2">
    <source>
        <dbReference type="SAM" id="Coils"/>
    </source>
</evidence>
<dbReference type="NCBIfam" id="TIGR00254">
    <property type="entry name" value="GGDEF"/>
    <property type="match status" value="1"/>
</dbReference>
<protein>
    <submittedName>
        <fullName evidence="6">Diguanylate cyclase</fullName>
    </submittedName>
</protein>
<dbReference type="SUPFAM" id="SSF52540">
    <property type="entry name" value="P-loop containing nucleoside triphosphate hydrolases"/>
    <property type="match status" value="1"/>
</dbReference>
<dbReference type="SUPFAM" id="SSF55781">
    <property type="entry name" value="GAF domain-like"/>
    <property type="match status" value="1"/>
</dbReference>
<dbReference type="Gene3D" id="3.30.450.40">
    <property type="match status" value="1"/>
</dbReference>
<dbReference type="InterPro" id="IPR027417">
    <property type="entry name" value="P-loop_NTPase"/>
</dbReference>
<evidence type="ECO:0000259" key="5">
    <source>
        <dbReference type="PROSITE" id="PS50887"/>
    </source>
</evidence>
<sequence>MVKLPGFQVLAQIYESSNSLVYRGIREADRQPAILKLLKEDYPTPAELVRYRQEYEITRYLNLEGVIKSYDLQKYQNTLIILLEDFGGDSLDKLLGKSLLTVEEFLKLSIRISEILEKIHQSNIIHKDINPSNIVFNFKTGELKIIDFGLSTILTRDSADIQNTNALEGTLAYISPEQTGRMNRAIDYRSDFYSLGATFYEMLTNQLPFPTEDAMELVHCHIAKQPVPVHVVNPQVPVVVSNIIMRLMAKTAEERYQSAYGIQADLEVCLHQLQHQQNIIDFDLCSQDISDKFQISQKLYGREEQIKTLLTAFERVSLGQKEFMLVSGYSGIGKSALVQEIYKPITKYKGYFISGKFDQLHGNIPYSSVVNAFTQLVRKLLAETETQLQQWRDKLLRSLGSNARVIVDVIPEIELIIGEQPALPELAPTEAQNRFHLVFQNFLGVFCQKEHPLVIFLDDLQWADLATLKLIQSMMTDKENKYLFLIGAYRDNEVSTTHPLIRTLSEIQTAEVCVSSVFLSPLDLNHINQLIAETLNMACEKTKPLAELVLEKTQGNPFFLNEFLKSLYTEGLLYFNFSVRKWQWDIQQIRARDITGNVVELMANKIQKLPENTQKILKLAACIGNYFDLNTLSIADKNLTKETGQHLRSAIEDGLVIPLNYDYKFLQIDCSLDNLSIACRFVHDRVQQAAYSLISDNDKPYIHLQIGQVLLNNTPLKQQEEKIFDIVNQLNLGSKLLDNQEQRDELAKFNLIAGQKAKASAAFQAAFTYLTYGLELLAPDRWQKQYKMTLDLYAEAAETAYLSGHFEEMEELSATVLQYAEVLLDKVKAYEVKIAAYTAQGKLIEAIDIGITILNLLGMRLPRKATQVHIMFSLLETKFVLLGKRVEDLIDLPPMTASDKKAAISIFCKLFATAYIAASNLLIIFILKAIILLVKYGNVEISAYIYACYGTILCGALGDIDTGYRFGELSLKLLDLYNARQVKSSVFLSVYSFIKPWREHGKRSLEPLKEGYISGIENGNFEYAAYCAKMYSNYCCFLGQELAVTEREIYYYTNAIKKYKQERSVDNINIQRQMALNLLGQSENPCYLIGESYNELESLALAIEARDYSKAFDVFSHKLVLNYLFGEYEQAINSAMMAEKYLEGGLGALAVPTIYFYDSLARLAVYPYRDKKQKHLLHQRIKANYKKLQKWAKYAPMNILHKLSLLEAEWHRVQGQDCKAMNSYEQAITLARKNEYLNEEALCYELAAKFYLTQGKEKIAQVYMQDARYCYLCWGALAKVQDLDNHYLDLLKKPFWDRRSQSYELRVSTPRAISERNHSSSLDLATIMKASQTLSEEIVLEKLLAKLMQTVIKNAGAQKGLLILENQVHWLVQVVENLDCTPVVLQSIALENCGIIPLSIINYVNRTKENIVLHDATCEGQFTSDPYINNYKPQSVLCAPLIHQGRLTSIVYLENNLTPGAFTSERLEIVKLLCSQAAISIENAQLYAEKEKYAYTLEHKVAERTRELEKANQELQRLALLDGLTQVANRRRFNECLSQEWNRLSREKQPLSLILCDVDYFKRYNDFYGHQKGDECLQQVAKAMTYAVRRPADLVARYGGEEFAVILPNTDLEGALKVAEALRIEIQNLKIPHAQSEVSPCVSLSLGVTCMIPAPTFSLEELIAKADEALYAAKQRGRNCACAK</sequence>
<dbReference type="SUPFAM" id="SSF55073">
    <property type="entry name" value="Nucleotide cyclase"/>
    <property type="match status" value="1"/>
</dbReference>
<feature type="transmembrane region" description="Helical" evidence="3">
    <location>
        <begin position="941"/>
        <end position="958"/>
    </location>
</feature>
<comment type="subcellular location">
    <subcellularLocation>
        <location evidence="1">Membrane</location>
        <topology evidence="1">Single-pass membrane protein</topology>
    </subcellularLocation>
</comment>
<dbReference type="InterPro" id="IPR011009">
    <property type="entry name" value="Kinase-like_dom_sf"/>
</dbReference>
<dbReference type="Gene3D" id="3.30.70.270">
    <property type="match status" value="1"/>
</dbReference>
<keyword evidence="2" id="KW-0175">Coiled coil</keyword>
<dbReference type="FunFam" id="3.30.70.270:FF:000001">
    <property type="entry name" value="Diguanylate cyclase domain protein"/>
    <property type="match status" value="1"/>
</dbReference>
<dbReference type="SUPFAM" id="SSF56112">
    <property type="entry name" value="Protein kinase-like (PK-like)"/>
    <property type="match status" value="1"/>
</dbReference>
<dbReference type="PANTHER" id="PTHR43642">
    <property type="entry name" value="HYBRID SIGNAL TRANSDUCTION HISTIDINE KINASE G"/>
    <property type="match status" value="1"/>
</dbReference>
<dbReference type="RefSeq" id="WP_167844726.1">
    <property type="nucleotide sequence ID" value="NZ_JHEG04000001.1"/>
</dbReference>
<name>A0A8S9T6K2_9CYAN</name>
<organism evidence="6 7">
    <name type="scientific">Tolypothrix bouteillei VB521301</name>
    <dbReference type="NCBI Taxonomy" id="1479485"/>
    <lineage>
        <taxon>Bacteria</taxon>
        <taxon>Bacillati</taxon>
        <taxon>Cyanobacteriota</taxon>
        <taxon>Cyanophyceae</taxon>
        <taxon>Nostocales</taxon>
        <taxon>Tolypothrichaceae</taxon>
        <taxon>Tolypothrix</taxon>
    </lineage>
</organism>
<dbReference type="InterPro" id="IPR053159">
    <property type="entry name" value="Hybrid_Histidine_Kinase"/>
</dbReference>
<dbReference type="Gene3D" id="1.10.510.10">
    <property type="entry name" value="Transferase(Phosphotransferase) domain 1"/>
    <property type="match status" value="1"/>
</dbReference>
<dbReference type="Proteomes" id="UP000029738">
    <property type="component" value="Unassembled WGS sequence"/>
</dbReference>
<dbReference type="InterPro" id="IPR000160">
    <property type="entry name" value="GGDEF_dom"/>
</dbReference>
<evidence type="ECO:0000256" key="1">
    <source>
        <dbReference type="ARBA" id="ARBA00004167"/>
    </source>
</evidence>
<feature type="domain" description="Protein kinase" evidence="4">
    <location>
        <begin position="7"/>
        <end position="274"/>
    </location>
</feature>
<dbReference type="GO" id="GO:0004672">
    <property type="term" value="F:protein kinase activity"/>
    <property type="evidence" value="ECO:0007669"/>
    <property type="project" value="InterPro"/>
</dbReference>
<keyword evidence="3" id="KW-0812">Transmembrane</keyword>
<dbReference type="Pfam" id="PF00069">
    <property type="entry name" value="Pkinase"/>
    <property type="match status" value="1"/>
</dbReference>
<accession>A0A8S9T6K2</accession>